<accession>K1WWS7</accession>
<feature type="compositionally biased region" description="Polar residues" evidence="1">
    <location>
        <begin position="28"/>
        <end position="42"/>
    </location>
</feature>
<feature type="compositionally biased region" description="Basic residues" evidence="1">
    <location>
        <begin position="215"/>
        <end position="224"/>
    </location>
</feature>
<name>K1WWS7_MARBU</name>
<feature type="region of interest" description="Disordered" evidence="1">
    <location>
        <begin position="215"/>
        <end position="244"/>
    </location>
</feature>
<gene>
    <name evidence="2" type="ORF">MBM_04574</name>
</gene>
<evidence type="ECO:0000256" key="1">
    <source>
        <dbReference type="SAM" id="MobiDB-lite"/>
    </source>
</evidence>
<dbReference type="InParanoid" id="K1WWS7"/>
<evidence type="ECO:0000313" key="3">
    <source>
        <dbReference type="Proteomes" id="UP000006753"/>
    </source>
</evidence>
<dbReference type="KEGG" id="mbe:MBM_04574"/>
<proteinExistence type="predicted"/>
<dbReference type="AlphaFoldDB" id="K1WWS7"/>
<dbReference type="HOGENOM" id="CLU_909367_0_0_1"/>
<feature type="region of interest" description="Disordered" evidence="1">
    <location>
        <begin position="22"/>
        <end position="43"/>
    </location>
</feature>
<sequence length="306" mass="33743">MAHQQLETSCWWTTTVSLSVPRLGPEGQDQSQSRLAPGTQAQAGPCCTHLPRIIEKLYSRPPAFGQERELAQKPTSSLQKQGGNGKKHALGTRYCGKLGWYGPLRSRRLTLLDSAMDLLEGTDGMLGDGLPCKAHAVQSAGTSPACRMDPSCCIAYCPFAFCWMAFKCQAATRQVVAQPGRVGWSARIALPCPAREIQDSTRIFHSKDLFGHRDQRNRKRHALAPRRDVSSWPDLQVGKESPAGRQNVLLPTTSTWRLLQADSLQSDLPLQADLPTMPRLNDGEEGIDSSAVEKYAKWPPPLMKEI</sequence>
<evidence type="ECO:0000313" key="2">
    <source>
        <dbReference type="EMBL" id="EKD16997.1"/>
    </source>
</evidence>
<dbReference type="EMBL" id="JH921437">
    <property type="protein sequence ID" value="EKD16997.1"/>
    <property type="molecule type" value="Genomic_DNA"/>
</dbReference>
<reference evidence="2 3" key="1">
    <citation type="journal article" date="2012" name="BMC Genomics">
        <title>Sequencing the genome of Marssonina brunnea reveals fungus-poplar co-evolution.</title>
        <authorList>
            <person name="Zhu S."/>
            <person name="Cao Y.-Z."/>
            <person name="Jiang C."/>
            <person name="Tan B.-Y."/>
            <person name="Wang Z."/>
            <person name="Feng S."/>
            <person name="Zhang L."/>
            <person name="Su X.-H."/>
            <person name="Brejova B."/>
            <person name="Vinar T."/>
            <person name="Xu M."/>
            <person name="Wang M.-X."/>
            <person name="Zhang S.-G."/>
            <person name="Huang M.-R."/>
            <person name="Wu R."/>
            <person name="Zhou Y."/>
        </authorList>
    </citation>
    <scope>NUCLEOTIDE SEQUENCE [LARGE SCALE GENOMIC DNA]</scope>
    <source>
        <strain evidence="2 3">MB_m1</strain>
    </source>
</reference>
<keyword evidence="3" id="KW-1185">Reference proteome</keyword>
<dbReference type="Proteomes" id="UP000006753">
    <property type="component" value="Unassembled WGS sequence"/>
</dbReference>
<organism evidence="2 3">
    <name type="scientific">Marssonina brunnea f. sp. multigermtubi (strain MB_m1)</name>
    <name type="common">Marssonina leaf spot fungus</name>
    <dbReference type="NCBI Taxonomy" id="1072389"/>
    <lineage>
        <taxon>Eukaryota</taxon>
        <taxon>Fungi</taxon>
        <taxon>Dikarya</taxon>
        <taxon>Ascomycota</taxon>
        <taxon>Pezizomycotina</taxon>
        <taxon>Leotiomycetes</taxon>
        <taxon>Helotiales</taxon>
        <taxon>Drepanopezizaceae</taxon>
        <taxon>Drepanopeziza</taxon>
    </lineage>
</organism>
<protein>
    <submittedName>
        <fullName evidence="2">Uncharacterized protein</fullName>
    </submittedName>
</protein>